<proteinExistence type="predicted"/>
<evidence type="ECO:0000313" key="2">
    <source>
        <dbReference type="Proteomes" id="UP001301388"/>
    </source>
</evidence>
<dbReference type="RefSeq" id="WP_323216732.1">
    <property type="nucleotide sequence ID" value="NZ_JAYGIE010000021.1"/>
</dbReference>
<sequence>MRGNLIYVSIKDNKVLIEYDGIEREITQVSSPFS</sequence>
<comment type="caution">
    <text evidence="1">The sequence shown here is derived from an EMBL/GenBank/DDBJ whole genome shotgun (WGS) entry which is preliminary data.</text>
</comment>
<dbReference type="InterPro" id="IPR035943">
    <property type="entry name" value="XisI-like_sf"/>
</dbReference>
<accession>A0ABU5TG88</accession>
<evidence type="ECO:0000313" key="1">
    <source>
        <dbReference type="EMBL" id="MEA5477275.1"/>
    </source>
</evidence>
<dbReference type="SUPFAM" id="SSF143847">
    <property type="entry name" value="XisI-like"/>
    <property type="match status" value="1"/>
</dbReference>
<keyword evidence="2" id="KW-1185">Reference proteome</keyword>
<reference evidence="1 2" key="1">
    <citation type="submission" date="2023-12" db="EMBL/GenBank/DDBJ databases">
        <title>Baltic Sea Cyanobacteria.</title>
        <authorList>
            <person name="Delbaje E."/>
            <person name="Fewer D.P."/>
            <person name="Shishido T.K."/>
        </authorList>
    </citation>
    <scope>NUCLEOTIDE SEQUENCE [LARGE SCALE GENOMIC DNA]</scope>
    <source>
        <strain evidence="1 2">UHCC 0370</strain>
    </source>
</reference>
<gene>
    <name evidence="1" type="ORF">VB774_06540</name>
</gene>
<name>A0ABU5TG88_9CYAN</name>
<organism evidence="1 2">
    <name type="scientific">Pseudanabaena galeata UHCC 0370</name>
    <dbReference type="NCBI Taxonomy" id="3110310"/>
    <lineage>
        <taxon>Bacteria</taxon>
        <taxon>Bacillati</taxon>
        <taxon>Cyanobacteriota</taxon>
        <taxon>Cyanophyceae</taxon>
        <taxon>Pseudanabaenales</taxon>
        <taxon>Pseudanabaenaceae</taxon>
        <taxon>Pseudanabaena</taxon>
    </lineage>
</organism>
<protein>
    <submittedName>
        <fullName evidence="1">Uncharacterized protein</fullName>
    </submittedName>
</protein>
<dbReference type="Proteomes" id="UP001301388">
    <property type="component" value="Unassembled WGS sequence"/>
</dbReference>
<dbReference type="EMBL" id="JAYGIE010000021">
    <property type="protein sequence ID" value="MEA5477275.1"/>
    <property type="molecule type" value="Genomic_DNA"/>
</dbReference>